<name>A0ABN3QWL5_9ACTN</name>
<protein>
    <submittedName>
        <fullName evidence="2">Uncharacterized protein</fullName>
    </submittedName>
</protein>
<evidence type="ECO:0000256" key="1">
    <source>
        <dbReference type="SAM" id="MobiDB-lite"/>
    </source>
</evidence>
<reference evidence="2 3" key="1">
    <citation type="journal article" date="2019" name="Int. J. Syst. Evol. Microbiol.">
        <title>The Global Catalogue of Microorganisms (GCM) 10K type strain sequencing project: providing services to taxonomists for standard genome sequencing and annotation.</title>
        <authorList>
            <consortium name="The Broad Institute Genomics Platform"/>
            <consortium name="The Broad Institute Genome Sequencing Center for Infectious Disease"/>
            <person name="Wu L."/>
            <person name="Ma J."/>
        </authorList>
    </citation>
    <scope>NUCLEOTIDE SEQUENCE [LARGE SCALE GENOMIC DNA]</scope>
    <source>
        <strain evidence="2 3">JCM 4524</strain>
    </source>
</reference>
<gene>
    <name evidence="2" type="ORF">GCM10010307_33690</name>
</gene>
<dbReference type="Proteomes" id="UP001500151">
    <property type="component" value="Unassembled WGS sequence"/>
</dbReference>
<accession>A0ABN3QWL5</accession>
<evidence type="ECO:0000313" key="3">
    <source>
        <dbReference type="Proteomes" id="UP001500151"/>
    </source>
</evidence>
<comment type="caution">
    <text evidence="2">The sequence shown here is derived from an EMBL/GenBank/DDBJ whole genome shotgun (WGS) entry which is preliminary data.</text>
</comment>
<evidence type="ECO:0000313" key="2">
    <source>
        <dbReference type="EMBL" id="GAA2636649.1"/>
    </source>
</evidence>
<feature type="compositionally biased region" description="Polar residues" evidence="1">
    <location>
        <begin position="81"/>
        <end position="99"/>
    </location>
</feature>
<organism evidence="2 3">
    <name type="scientific">Streptomyces vastus</name>
    <dbReference type="NCBI Taxonomy" id="285451"/>
    <lineage>
        <taxon>Bacteria</taxon>
        <taxon>Bacillati</taxon>
        <taxon>Actinomycetota</taxon>
        <taxon>Actinomycetes</taxon>
        <taxon>Kitasatosporales</taxon>
        <taxon>Streptomycetaceae</taxon>
        <taxon>Streptomyces</taxon>
    </lineage>
</organism>
<keyword evidence="3" id="KW-1185">Reference proteome</keyword>
<proteinExistence type="predicted"/>
<dbReference type="EMBL" id="BAAASJ010000033">
    <property type="protein sequence ID" value="GAA2636649.1"/>
    <property type="molecule type" value="Genomic_DNA"/>
</dbReference>
<feature type="region of interest" description="Disordered" evidence="1">
    <location>
        <begin position="67"/>
        <end position="105"/>
    </location>
</feature>
<sequence>MVYRTLGDTDVSTMTFSPDDRYFAASDSDGHVTVSVPQDVRRLMRGGYSLPVAQAATEANNWPCKPQTDLSHGRWRAPWPNTRTQNWSARATRPSSAVTWTPCAR</sequence>